<sequence length="394" mass="44340">MHALYLKPKEHRRLLGGHLWVFSNELREVPRDIAAGETVQLFTSDGRLLGAGFFNPQSLIAFRLLTRDEEQADRDFFRRKLLEALKLREKIYPETETNAWRLVHGESDGLPGLVIDRFDQAFVLQSFSAGIDLHLPLFAELLRELFDPKAIVVRNESTLRELEGLPLYRETVLGESDDIHQTIRDGGISYRVNILEGQKTGFFLDQRENRRHVRKYSAGADVLDVYTNDGGFALNAMHAGAKSTTMVDISQEALQRAEQNARMNGFGDFSIVAADAFETLGRLRQESRSFDLVILDPPSFTKSRKTVPTALKAYTKLNRLGAHLVRNEGFLATASCSHHVSEEDFLAAVQLGATQAGKHLRLISRAAQPPDHPVLLSMPETSYLKFACFYVTNL</sequence>
<dbReference type="OrthoDB" id="9805492at2"/>
<dbReference type="CDD" id="cd21153">
    <property type="entry name" value="PUA_RlmI"/>
    <property type="match status" value="1"/>
</dbReference>
<dbReference type="KEGG" id="clz:BIU88_06365"/>
<comment type="similarity">
    <text evidence="8">Belongs to the methyltransferase superfamily. RlmI family.</text>
</comment>
<evidence type="ECO:0000256" key="8">
    <source>
        <dbReference type="ARBA" id="ARBA00038091"/>
    </source>
</evidence>
<evidence type="ECO:0000256" key="5">
    <source>
        <dbReference type="ARBA" id="ARBA00022679"/>
    </source>
</evidence>
<keyword evidence="2" id="KW-0963">Cytoplasm</keyword>
<evidence type="ECO:0000256" key="4">
    <source>
        <dbReference type="ARBA" id="ARBA00022603"/>
    </source>
</evidence>
<dbReference type="PROSITE" id="PS50890">
    <property type="entry name" value="PUA"/>
    <property type="match status" value="1"/>
</dbReference>
<dbReference type="GO" id="GO:0008168">
    <property type="term" value="F:methyltransferase activity"/>
    <property type="evidence" value="ECO:0007669"/>
    <property type="project" value="UniProtKB-KW"/>
</dbReference>
<keyword evidence="11" id="KW-1185">Reference proteome</keyword>
<comment type="subcellular location">
    <subcellularLocation>
        <location evidence="1">Cytoplasm</location>
    </subcellularLocation>
</comment>
<dbReference type="InterPro" id="IPR002478">
    <property type="entry name" value="PUA"/>
</dbReference>
<dbReference type="STRING" id="274537.BIU88_06365"/>
<dbReference type="Gene3D" id="3.30.750.80">
    <property type="entry name" value="RNA methyltransferase domain (HRMD) like"/>
    <property type="match status" value="1"/>
</dbReference>
<dbReference type="Proteomes" id="UP000095185">
    <property type="component" value="Chromosome"/>
</dbReference>
<dbReference type="SUPFAM" id="SSF53335">
    <property type="entry name" value="S-adenosyl-L-methionine-dependent methyltransferases"/>
    <property type="match status" value="1"/>
</dbReference>
<dbReference type="Pfam" id="PF10672">
    <property type="entry name" value="Methyltrans_SAM"/>
    <property type="match status" value="1"/>
</dbReference>
<keyword evidence="7" id="KW-0694">RNA-binding</keyword>
<evidence type="ECO:0000256" key="6">
    <source>
        <dbReference type="ARBA" id="ARBA00022691"/>
    </source>
</evidence>
<dbReference type="Gene3D" id="2.30.130.10">
    <property type="entry name" value="PUA domain"/>
    <property type="match status" value="1"/>
</dbReference>
<dbReference type="InterPro" id="IPR019614">
    <property type="entry name" value="SAM-dep_methyl-trfase"/>
</dbReference>
<name>A0A1D8CY12_CHLLM</name>
<evidence type="ECO:0000256" key="1">
    <source>
        <dbReference type="ARBA" id="ARBA00004496"/>
    </source>
</evidence>
<dbReference type="InterPro" id="IPR029063">
    <property type="entry name" value="SAM-dependent_MTases_sf"/>
</dbReference>
<evidence type="ECO:0000313" key="10">
    <source>
        <dbReference type="EMBL" id="AOS83806.1"/>
    </source>
</evidence>
<reference evidence="10" key="1">
    <citation type="submission" date="2016-09" db="EMBL/GenBank/DDBJ databases">
        <title>Genome sequence of Chlorobaculum limnaeum.</title>
        <authorList>
            <person name="Liu Z."/>
            <person name="Tank M."/>
            <person name="Bryant D.A."/>
        </authorList>
    </citation>
    <scope>NUCLEOTIDE SEQUENCE [LARGE SCALE GENOMIC DNA]</scope>
    <source>
        <strain evidence="10">DSM 1677</strain>
    </source>
</reference>
<dbReference type="PANTHER" id="PTHR42873:SF1">
    <property type="entry name" value="S-ADENOSYLMETHIONINE-DEPENDENT METHYLTRANSFERASE DOMAIN-CONTAINING PROTEIN"/>
    <property type="match status" value="1"/>
</dbReference>
<proteinExistence type="inferred from homology"/>
<dbReference type="CDD" id="cd11572">
    <property type="entry name" value="RlmI_M_like"/>
    <property type="match status" value="1"/>
</dbReference>
<dbReference type="CDD" id="cd02440">
    <property type="entry name" value="AdoMet_MTases"/>
    <property type="match status" value="1"/>
</dbReference>
<evidence type="ECO:0000256" key="2">
    <source>
        <dbReference type="ARBA" id="ARBA00022490"/>
    </source>
</evidence>
<dbReference type="GO" id="GO:0006364">
    <property type="term" value="P:rRNA processing"/>
    <property type="evidence" value="ECO:0007669"/>
    <property type="project" value="UniProtKB-KW"/>
</dbReference>
<feature type="domain" description="PUA" evidence="9">
    <location>
        <begin position="2"/>
        <end position="86"/>
    </location>
</feature>
<gene>
    <name evidence="10" type="ORF">BIU88_06365</name>
</gene>
<dbReference type="SMART" id="SM00359">
    <property type="entry name" value="PUA"/>
    <property type="match status" value="1"/>
</dbReference>
<evidence type="ECO:0000259" key="9">
    <source>
        <dbReference type="SMART" id="SM00359"/>
    </source>
</evidence>
<dbReference type="GO" id="GO:0032259">
    <property type="term" value="P:methylation"/>
    <property type="evidence" value="ECO:0007669"/>
    <property type="project" value="UniProtKB-KW"/>
</dbReference>
<dbReference type="InterPro" id="IPR041532">
    <property type="entry name" value="RlmI-like_PUA"/>
</dbReference>
<keyword evidence="5" id="KW-0808">Transferase</keyword>
<dbReference type="InterPro" id="IPR036974">
    <property type="entry name" value="PUA_sf"/>
</dbReference>
<keyword evidence="4 10" id="KW-0489">Methyltransferase</keyword>
<dbReference type="EMBL" id="CP017305">
    <property type="protein sequence ID" value="AOS83806.1"/>
    <property type="molecule type" value="Genomic_DNA"/>
</dbReference>
<keyword evidence="3" id="KW-0698">rRNA processing</keyword>
<evidence type="ECO:0000256" key="7">
    <source>
        <dbReference type="ARBA" id="ARBA00022884"/>
    </source>
</evidence>
<dbReference type="AlphaFoldDB" id="A0A1D8CY12"/>
<dbReference type="GO" id="GO:0003723">
    <property type="term" value="F:RNA binding"/>
    <property type="evidence" value="ECO:0007669"/>
    <property type="project" value="UniProtKB-KW"/>
</dbReference>
<dbReference type="SUPFAM" id="SSF88697">
    <property type="entry name" value="PUA domain-like"/>
    <property type="match status" value="1"/>
</dbReference>
<organism evidence="10 11">
    <name type="scientific">Chlorobaculum limnaeum</name>
    <dbReference type="NCBI Taxonomy" id="274537"/>
    <lineage>
        <taxon>Bacteria</taxon>
        <taxon>Pseudomonadati</taxon>
        <taxon>Chlorobiota</taxon>
        <taxon>Chlorobiia</taxon>
        <taxon>Chlorobiales</taxon>
        <taxon>Chlorobiaceae</taxon>
        <taxon>Chlorobaculum</taxon>
    </lineage>
</organism>
<evidence type="ECO:0000256" key="3">
    <source>
        <dbReference type="ARBA" id="ARBA00022552"/>
    </source>
</evidence>
<dbReference type="Gene3D" id="3.40.50.150">
    <property type="entry name" value="Vaccinia Virus protein VP39"/>
    <property type="match status" value="1"/>
</dbReference>
<keyword evidence="6" id="KW-0949">S-adenosyl-L-methionine</keyword>
<protein>
    <submittedName>
        <fullName evidence="10">SAM-dependent methyltransferase</fullName>
    </submittedName>
</protein>
<dbReference type="Pfam" id="PF17785">
    <property type="entry name" value="PUA_3"/>
    <property type="match status" value="1"/>
</dbReference>
<accession>A0A1D8CY12</accession>
<dbReference type="InterPro" id="IPR015947">
    <property type="entry name" value="PUA-like_sf"/>
</dbReference>
<dbReference type="RefSeq" id="WP_069809706.1">
    <property type="nucleotide sequence ID" value="NZ_CP017305.1"/>
</dbReference>
<evidence type="ECO:0000313" key="11">
    <source>
        <dbReference type="Proteomes" id="UP000095185"/>
    </source>
</evidence>
<dbReference type="GO" id="GO:0005737">
    <property type="term" value="C:cytoplasm"/>
    <property type="evidence" value="ECO:0007669"/>
    <property type="project" value="UniProtKB-SubCell"/>
</dbReference>
<dbReference type="PANTHER" id="PTHR42873">
    <property type="entry name" value="RIBOSOMAL RNA LARGE SUBUNIT METHYLTRANSFERASE"/>
    <property type="match status" value="1"/>
</dbReference>